<dbReference type="PATRIC" id="fig|1217706.3.peg.2282"/>
<keyword evidence="2" id="KW-1185">Reference proteome</keyword>
<dbReference type="RefSeq" id="WP_005258425.1">
    <property type="nucleotide sequence ID" value="NZ_BMDR01000004.1"/>
</dbReference>
<dbReference type="OrthoDB" id="10016298at2"/>
<gene>
    <name evidence="1" type="ORF">F892_02343</name>
</gene>
<protein>
    <submittedName>
        <fullName evidence="1">Uncharacterized protein</fullName>
    </submittedName>
</protein>
<evidence type="ECO:0000313" key="2">
    <source>
        <dbReference type="Proteomes" id="UP000013173"/>
    </source>
</evidence>
<evidence type="ECO:0000313" key="1">
    <source>
        <dbReference type="EMBL" id="ENX23100.1"/>
    </source>
</evidence>
<reference evidence="1 2" key="1">
    <citation type="submission" date="2013-02" db="EMBL/GenBank/DDBJ databases">
        <title>The Genome Sequence of Acinetobacter sp. NIPH 2168.</title>
        <authorList>
            <consortium name="The Broad Institute Genome Sequencing Platform"/>
            <consortium name="The Broad Institute Genome Sequencing Center for Infectious Disease"/>
            <person name="Cerqueira G."/>
            <person name="Feldgarden M."/>
            <person name="Courvalin P."/>
            <person name="Perichon B."/>
            <person name="Grillot-Courvalin C."/>
            <person name="Clermont D."/>
            <person name="Rocha E."/>
            <person name="Yoon E.-J."/>
            <person name="Nemec A."/>
            <person name="Walker B."/>
            <person name="Young S.K."/>
            <person name="Zeng Q."/>
            <person name="Gargeya S."/>
            <person name="Fitzgerald M."/>
            <person name="Haas B."/>
            <person name="Abouelleil A."/>
            <person name="Alvarado L."/>
            <person name="Arachchi H.M."/>
            <person name="Berlin A.M."/>
            <person name="Chapman S.B."/>
            <person name="Dewar J."/>
            <person name="Goldberg J."/>
            <person name="Griggs A."/>
            <person name="Gujja S."/>
            <person name="Hansen M."/>
            <person name="Howarth C."/>
            <person name="Imamovic A."/>
            <person name="Larimer J."/>
            <person name="McCowan C."/>
            <person name="Murphy C."/>
            <person name="Neiman D."/>
            <person name="Pearson M."/>
            <person name="Priest M."/>
            <person name="Roberts A."/>
            <person name="Saif S."/>
            <person name="Shea T."/>
            <person name="Sisk P."/>
            <person name="Sykes S."/>
            <person name="Wortman J."/>
            <person name="Nusbaum C."/>
            <person name="Birren B."/>
        </authorList>
    </citation>
    <scope>NUCLEOTIDE SEQUENCE [LARGE SCALE GENOMIC DNA]</scope>
    <source>
        <strain evidence="1 2">NIPH 2168</strain>
    </source>
</reference>
<dbReference type="GeneID" id="303683893"/>
<sequence length="417" mass="50263">MKYRIEQYKKLFDLIMRLVVVYSVEKIRIRNRFDDDVFDWYQQIDHEILNSAERQVWLWYGQKLDHPLANSDLRDRVVYELRRYFWNYYQFGFEPNNTGLFNHLRIEKHEVVAWLKDCMSRRKSRILERSDRCIEFERKYNICSFLYEDQLDEFYFTYLKIESDIGGSMSEKALLDNIIKLIRIIPYYSPYAISVTELESFTSGTNEKQHFSVNYSRESLPANGAVKFLPLDRGVMKLIDVMFQFIFQHIHHQINLYYFGLEHDPLFQNELRVASEQVSDDVYELAQTVKILESMYGAISKSKKTIYTPAEKKVSLKVTLHNLVFYNFKYRFHRDKKKKINEGLTRAEMKELNVNFFDWIPEQLKKRGVSSSLRRLDPKADEWKIVVRDKERERLLFKGSMLRKNFASFIKEINELE</sequence>
<comment type="caution">
    <text evidence="1">The sequence shown here is derived from an EMBL/GenBank/DDBJ whole genome shotgun (WGS) entry which is preliminary data.</text>
</comment>
<proteinExistence type="predicted"/>
<dbReference type="HOGENOM" id="CLU_658299_0_0_6"/>
<name>N9Q9L4_9GAMM</name>
<dbReference type="EMBL" id="APRW01000009">
    <property type="protein sequence ID" value="ENX23100.1"/>
    <property type="molecule type" value="Genomic_DNA"/>
</dbReference>
<accession>N9Q9L4</accession>
<organism evidence="1 2">
    <name type="scientific">Acinetobacter vivianii</name>
    <dbReference type="NCBI Taxonomy" id="1776742"/>
    <lineage>
        <taxon>Bacteria</taxon>
        <taxon>Pseudomonadati</taxon>
        <taxon>Pseudomonadota</taxon>
        <taxon>Gammaproteobacteria</taxon>
        <taxon>Moraxellales</taxon>
        <taxon>Moraxellaceae</taxon>
        <taxon>Acinetobacter</taxon>
    </lineage>
</organism>
<dbReference type="Proteomes" id="UP000013173">
    <property type="component" value="Unassembled WGS sequence"/>
</dbReference>
<dbReference type="AlphaFoldDB" id="N9Q9L4"/>